<dbReference type="InterPro" id="IPR036291">
    <property type="entry name" value="NAD(P)-bd_dom_sf"/>
</dbReference>
<feature type="domain" description="UDP-glucose/GDP-mannose dehydrogenase C-terminal" evidence="8">
    <location>
        <begin position="319"/>
        <end position="422"/>
    </location>
</feature>
<comment type="caution">
    <text evidence="9">The sequence shown here is derived from an EMBL/GenBank/DDBJ whole genome shotgun (WGS) entry which is preliminary data.</text>
</comment>
<sequence length="445" mass="46498">MRVSVIGCGHLGAPHAAAMAELGHEVIGVELNPETCEILQSGRGAFYEKGLDDLLAKHVPTGRLRFTTDLAEAADFADLHFIAVGTPIRSDGHGYDTGQIIGAVRDLAPLLKRPATVVGKSTVTVGTVAHLQTILAEHAQGGVDLVWNPEFLREGHAIEDSLRPDRIVAGLTTSAAEKAVREVYAPILERGDAELIVTDPATAEVLKSAANAYLATKISYINAMAEICEITGADVATVAHGIGIDHRIGHAGMRPGIGYGGGCLPKDVAAFTHRVGELGATGASALLTAVEEINHSRLDAARALVEHAHGGPLGTATIAVLGASFKAGTSDVRSSPALRLAGLLQDAAARTVIHDPEAVPAARRLHPEYTYADTLGEALAGSDLVVLATEWPQYTKDPSLPVASAGLVRRPVLVDIRTAVDPAGWARAGWTVHQLGRSAHRPTTV</sequence>
<dbReference type="InterPro" id="IPR001732">
    <property type="entry name" value="UDP-Glc/GDP-Man_DH_N"/>
</dbReference>
<dbReference type="PANTHER" id="PTHR43750:SF3">
    <property type="entry name" value="UDP-GLUCOSE 6-DEHYDROGENASE TUAD"/>
    <property type="match status" value="1"/>
</dbReference>
<dbReference type="InterPro" id="IPR028357">
    <property type="entry name" value="UDPglc_DH_bac"/>
</dbReference>
<keyword evidence="5 7" id="KW-0520">NAD</keyword>
<dbReference type="PIRSF" id="PIRSF000124">
    <property type="entry name" value="UDPglc_GDPman_dh"/>
    <property type="match status" value="1"/>
</dbReference>
<protein>
    <recommendedName>
        <fullName evidence="3 7">UDP-glucose 6-dehydrogenase</fullName>
        <ecNumber evidence="3 7">1.1.1.22</ecNumber>
    </recommendedName>
</protein>
<evidence type="ECO:0000256" key="7">
    <source>
        <dbReference type="PIRNR" id="PIRNR000124"/>
    </source>
</evidence>
<dbReference type="InterPro" id="IPR017476">
    <property type="entry name" value="UDP-Glc/GDP-Man"/>
</dbReference>
<evidence type="ECO:0000256" key="2">
    <source>
        <dbReference type="ARBA" id="ARBA00006601"/>
    </source>
</evidence>
<evidence type="ECO:0000256" key="3">
    <source>
        <dbReference type="ARBA" id="ARBA00012954"/>
    </source>
</evidence>
<dbReference type="Proteomes" id="UP001596160">
    <property type="component" value="Unassembled WGS sequence"/>
</dbReference>
<dbReference type="Gene3D" id="1.20.5.100">
    <property type="entry name" value="Cytochrome c1, transmembrane anchor, C-terminal"/>
    <property type="match status" value="1"/>
</dbReference>
<evidence type="ECO:0000256" key="4">
    <source>
        <dbReference type="ARBA" id="ARBA00023002"/>
    </source>
</evidence>
<dbReference type="Pfam" id="PF03721">
    <property type="entry name" value="UDPG_MGDP_dh_N"/>
    <property type="match status" value="1"/>
</dbReference>
<reference evidence="10" key="1">
    <citation type="journal article" date="2019" name="Int. J. Syst. Evol. Microbiol.">
        <title>The Global Catalogue of Microorganisms (GCM) 10K type strain sequencing project: providing services to taxonomists for standard genome sequencing and annotation.</title>
        <authorList>
            <consortium name="The Broad Institute Genomics Platform"/>
            <consortium name="The Broad Institute Genome Sequencing Center for Infectious Disease"/>
            <person name="Wu L."/>
            <person name="Ma J."/>
        </authorList>
    </citation>
    <scope>NUCLEOTIDE SEQUENCE [LARGE SCALE GENOMIC DNA]</scope>
    <source>
        <strain evidence="10">PCU 266</strain>
    </source>
</reference>
<dbReference type="InterPro" id="IPR014026">
    <property type="entry name" value="UDP-Glc/GDP-Man_DH_dimer"/>
</dbReference>
<evidence type="ECO:0000256" key="6">
    <source>
        <dbReference type="ARBA" id="ARBA00047473"/>
    </source>
</evidence>
<gene>
    <name evidence="9" type="ORF">ACFPRH_16295</name>
</gene>
<dbReference type="NCBIfam" id="TIGR03026">
    <property type="entry name" value="NDP-sugDHase"/>
    <property type="match status" value="1"/>
</dbReference>
<dbReference type="EC" id="1.1.1.22" evidence="3 7"/>
<keyword evidence="4 7" id="KW-0560">Oxidoreductase</keyword>
<dbReference type="PANTHER" id="PTHR43750">
    <property type="entry name" value="UDP-GLUCOSE 6-DEHYDROGENASE TUAD"/>
    <property type="match status" value="1"/>
</dbReference>
<dbReference type="Pfam" id="PF00984">
    <property type="entry name" value="UDPG_MGDP_dh"/>
    <property type="match status" value="1"/>
</dbReference>
<dbReference type="RefSeq" id="WP_344479812.1">
    <property type="nucleotide sequence ID" value="NZ_BAAASB010000013.1"/>
</dbReference>
<dbReference type="InterPro" id="IPR008927">
    <property type="entry name" value="6-PGluconate_DH-like_C_sf"/>
</dbReference>
<name>A0ABW0AHW8_9ACTN</name>
<organism evidence="9 10">
    <name type="scientific">Streptomyces amakusaensis</name>
    <dbReference type="NCBI Taxonomy" id="67271"/>
    <lineage>
        <taxon>Bacteria</taxon>
        <taxon>Bacillati</taxon>
        <taxon>Actinomycetota</taxon>
        <taxon>Actinomycetes</taxon>
        <taxon>Kitasatosporales</taxon>
        <taxon>Streptomycetaceae</taxon>
        <taxon>Streptomyces</taxon>
    </lineage>
</organism>
<comment type="catalytic activity">
    <reaction evidence="6 7">
        <text>UDP-alpha-D-glucose + 2 NAD(+) + H2O = UDP-alpha-D-glucuronate + 2 NADH + 3 H(+)</text>
        <dbReference type="Rhea" id="RHEA:23596"/>
        <dbReference type="ChEBI" id="CHEBI:15377"/>
        <dbReference type="ChEBI" id="CHEBI:15378"/>
        <dbReference type="ChEBI" id="CHEBI:57540"/>
        <dbReference type="ChEBI" id="CHEBI:57945"/>
        <dbReference type="ChEBI" id="CHEBI:58052"/>
        <dbReference type="ChEBI" id="CHEBI:58885"/>
        <dbReference type="EC" id="1.1.1.22"/>
    </reaction>
</comment>
<evidence type="ECO:0000313" key="10">
    <source>
        <dbReference type="Proteomes" id="UP001596160"/>
    </source>
</evidence>
<evidence type="ECO:0000256" key="5">
    <source>
        <dbReference type="ARBA" id="ARBA00023027"/>
    </source>
</evidence>
<accession>A0ABW0AHW8</accession>
<dbReference type="SUPFAM" id="SSF48179">
    <property type="entry name" value="6-phosphogluconate dehydrogenase C-terminal domain-like"/>
    <property type="match status" value="1"/>
</dbReference>
<comment type="pathway">
    <text evidence="1">Nucleotide-sugar biosynthesis; UDP-alpha-D-glucuronate biosynthesis; UDP-alpha-D-glucuronate from UDP-alpha-D-glucose: step 1/1.</text>
</comment>
<dbReference type="EMBL" id="JBHSKP010000009">
    <property type="protein sequence ID" value="MFC5153297.1"/>
    <property type="molecule type" value="Genomic_DNA"/>
</dbReference>
<dbReference type="Gene3D" id="3.40.50.720">
    <property type="entry name" value="NAD(P)-binding Rossmann-like Domain"/>
    <property type="match status" value="2"/>
</dbReference>
<evidence type="ECO:0000313" key="9">
    <source>
        <dbReference type="EMBL" id="MFC5153297.1"/>
    </source>
</evidence>
<dbReference type="SMART" id="SM00984">
    <property type="entry name" value="UDPG_MGDP_dh_C"/>
    <property type="match status" value="1"/>
</dbReference>
<comment type="similarity">
    <text evidence="2 7">Belongs to the UDP-glucose/GDP-mannose dehydrogenase family.</text>
</comment>
<evidence type="ECO:0000259" key="8">
    <source>
        <dbReference type="SMART" id="SM00984"/>
    </source>
</evidence>
<proteinExistence type="inferred from homology"/>
<dbReference type="PIRSF" id="PIRSF500134">
    <property type="entry name" value="UDPglc_DH_bac"/>
    <property type="match status" value="1"/>
</dbReference>
<evidence type="ECO:0000256" key="1">
    <source>
        <dbReference type="ARBA" id="ARBA00004701"/>
    </source>
</evidence>
<dbReference type="InterPro" id="IPR036220">
    <property type="entry name" value="UDP-Glc/GDP-Man_DH_C_sf"/>
</dbReference>
<keyword evidence="10" id="KW-1185">Reference proteome</keyword>
<dbReference type="InterPro" id="IPR014027">
    <property type="entry name" value="UDP-Glc/GDP-Man_DH_C"/>
</dbReference>
<dbReference type="GO" id="GO:0016491">
    <property type="term" value="F:oxidoreductase activity"/>
    <property type="evidence" value="ECO:0007669"/>
    <property type="project" value="UniProtKB-KW"/>
</dbReference>
<dbReference type="SUPFAM" id="SSF52413">
    <property type="entry name" value="UDP-glucose/GDP-mannose dehydrogenase C-terminal domain"/>
    <property type="match status" value="1"/>
</dbReference>
<dbReference type="Pfam" id="PF03720">
    <property type="entry name" value="UDPG_MGDP_dh_C"/>
    <property type="match status" value="1"/>
</dbReference>
<dbReference type="SUPFAM" id="SSF51735">
    <property type="entry name" value="NAD(P)-binding Rossmann-fold domains"/>
    <property type="match status" value="1"/>
</dbReference>